<evidence type="ECO:0000313" key="1">
    <source>
        <dbReference type="EMBL" id="SMF88077.1"/>
    </source>
</evidence>
<gene>
    <name evidence="1" type="ORF">SAMN05661091_4101</name>
</gene>
<keyword evidence="2" id="KW-1185">Reference proteome</keyword>
<dbReference type="STRING" id="1313296.SAMN05661091_4101"/>
<name>A0A1X7HK04_9BACL</name>
<sequence>MDQKTLEWMAERVTKGKAIMRKIEELNRTRTGMIICDRMRFFDKHGNTTGHIDSFAKKPDLGSNELIGEINTLVIEAINREITRLEQELAEL</sequence>
<accession>A0A1X7HK04</accession>
<dbReference type="Proteomes" id="UP000192940">
    <property type="component" value="Chromosome I"/>
</dbReference>
<proteinExistence type="predicted"/>
<reference evidence="1 2" key="1">
    <citation type="submission" date="2017-04" db="EMBL/GenBank/DDBJ databases">
        <authorList>
            <person name="Afonso C.L."/>
            <person name="Miller P.J."/>
            <person name="Scott M.A."/>
            <person name="Spackman E."/>
            <person name="Goraichik I."/>
            <person name="Dimitrov K.M."/>
            <person name="Suarez D.L."/>
            <person name="Swayne D.E."/>
        </authorList>
    </citation>
    <scope>NUCLEOTIDE SEQUENCE [LARGE SCALE GENOMIC DNA]</scope>
    <source>
        <strain evidence="1 2">N3/975</strain>
    </source>
</reference>
<dbReference type="RefSeq" id="WP_208914877.1">
    <property type="nucleotide sequence ID" value="NZ_LT840184.1"/>
</dbReference>
<organism evidence="1 2">
    <name type="scientific">Paenibacillus uliginis N3/975</name>
    <dbReference type="NCBI Taxonomy" id="1313296"/>
    <lineage>
        <taxon>Bacteria</taxon>
        <taxon>Bacillati</taxon>
        <taxon>Bacillota</taxon>
        <taxon>Bacilli</taxon>
        <taxon>Bacillales</taxon>
        <taxon>Paenibacillaceae</taxon>
        <taxon>Paenibacillus</taxon>
    </lineage>
</organism>
<dbReference type="EMBL" id="LT840184">
    <property type="protein sequence ID" value="SMF88077.1"/>
    <property type="molecule type" value="Genomic_DNA"/>
</dbReference>
<protein>
    <submittedName>
        <fullName evidence="1">Uncharacterized protein</fullName>
    </submittedName>
</protein>
<dbReference type="AlphaFoldDB" id="A0A1X7HK04"/>
<evidence type="ECO:0000313" key="2">
    <source>
        <dbReference type="Proteomes" id="UP000192940"/>
    </source>
</evidence>